<dbReference type="EMBL" id="CP130613">
    <property type="protein sequence ID" value="WKW15094.1"/>
    <property type="molecule type" value="Genomic_DNA"/>
</dbReference>
<evidence type="ECO:0000256" key="1">
    <source>
        <dbReference type="ARBA" id="ARBA00000898"/>
    </source>
</evidence>
<dbReference type="EC" id="3.1.3.45" evidence="5"/>
<dbReference type="InterPro" id="IPR036412">
    <property type="entry name" value="HAD-like_sf"/>
</dbReference>
<comment type="cofactor">
    <cofactor evidence="2 12">
        <name>Mg(2+)</name>
        <dbReference type="ChEBI" id="CHEBI:18420"/>
    </cofactor>
</comment>
<dbReference type="InterPro" id="IPR010023">
    <property type="entry name" value="KdsC_fam"/>
</dbReference>
<dbReference type="SFLD" id="SFLDG01138">
    <property type="entry name" value="C1.6.2:_Deoxy-d-mannose-octulo"/>
    <property type="match status" value="1"/>
</dbReference>
<dbReference type="SFLD" id="SFLDG01136">
    <property type="entry name" value="C1.6:_Phosphoserine_Phosphatas"/>
    <property type="match status" value="1"/>
</dbReference>
<evidence type="ECO:0000256" key="10">
    <source>
        <dbReference type="ARBA" id="ARBA00022985"/>
    </source>
</evidence>
<dbReference type="SFLD" id="SFLDS00003">
    <property type="entry name" value="Haloacid_Dehalogenase"/>
    <property type="match status" value="1"/>
</dbReference>
<dbReference type="KEGG" id="pspc:Strain318_001467"/>
<dbReference type="GO" id="GO:0008781">
    <property type="term" value="F:N-acylneuraminate cytidylyltransferase activity"/>
    <property type="evidence" value="ECO:0007669"/>
    <property type="project" value="TreeGrafter"/>
</dbReference>
<keyword evidence="15" id="KW-1185">Reference proteome</keyword>
<dbReference type="PANTHER" id="PTHR21485:SF6">
    <property type="entry name" value="N-ACYLNEURAMINATE CYTIDYLYLTRANSFERASE-RELATED"/>
    <property type="match status" value="1"/>
</dbReference>
<proteinExistence type="inferred from homology"/>
<dbReference type="PIRSF" id="PIRSF006118">
    <property type="entry name" value="KDO8-P_Ptase"/>
    <property type="match status" value="1"/>
</dbReference>
<dbReference type="InterPro" id="IPR023214">
    <property type="entry name" value="HAD_sf"/>
</dbReference>
<evidence type="ECO:0000256" key="8">
    <source>
        <dbReference type="ARBA" id="ARBA00022801"/>
    </source>
</evidence>
<dbReference type="RefSeq" id="WP_367887857.1">
    <property type="nucleotide sequence ID" value="NZ_CP130612.1"/>
</dbReference>
<dbReference type="CDD" id="cd01630">
    <property type="entry name" value="HAD_KDO-like"/>
    <property type="match status" value="1"/>
</dbReference>
<keyword evidence="8 13" id="KW-0378">Hydrolase</keyword>
<evidence type="ECO:0000256" key="3">
    <source>
        <dbReference type="ARBA" id="ARBA00005893"/>
    </source>
</evidence>
<keyword evidence="10" id="KW-0448">Lipopolysaccharide biosynthesis</keyword>
<evidence type="ECO:0000256" key="7">
    <source>
        <dbReference type="ARBA" id="ARBA00022723"/>
    </source>
</evidence>
<evidence type="ECO:0000256" key="12">
    <source>
        <dbReference type="PIRSR" id="PIRSR006118-2"/>
    </source>
</evidence>
<feature type="binding site" evidence="12">
    <location>
        <position position="31"/>
    </location>
    <ligand>
        <name>Mg(2+)</name>
        <dbReference type="ChEBI" id="CHEBI:18420"/>
    </ligand>
</feature>
<dbReference type="Proteomes" id="UP001229955">
    <property type="component" value="Chromosome"/>
</dbReference>
<evidence type="ECO:0000256" key="11">
    <source>
        <dbReference type="ARBA" id="ARBA00031051"/>
    </source>
</evidence>
<evidence type="ECO:0000256" key="6">
    <source>
        <dbReference type="ARBA" id="ARBA00020092"/>
    </source>
</evidence>
<dbReference type="SUPFAM" id="SSF56784">
    <property type="entry name" value="HAD-like"/>
    <property type="match status" value="1"/>
</dbReference>
<name>A0AA49JUK0_9BACT</name>
<dbReference type="GO" id="GO:0009103">
    <property type="term" value="P:lipopolysaccharide biosynthetic process"/>
    <property type="evidence" value="ECO:0007669"/>
    <property type="project" value="UniProtKB-KW"/>
</dbReference>
<evidence type="ECO:0000256" key="5">
    <source>
        <dbReference type="ARBA" id="ARBA00013066"/>
    </source>
</evidence>
<organism evidence="13">
    <name type="scientific">Pseudogemmatithrix spongiicola</name>
    <dbReference type="NCBI Taxonomy" id="3062599"/>
    <lineage>
        <taxon>Bacteria</taxon>
        <taxon>Pseudomonadati</taxon>
        <taxon>Gemmatimonadota</taxon>
        <taxon>Gemmatimonadia</taxon>
        <taxon>Gemmatimonadales</taxon>
        <taxon>Gemmatimonadaceae</taxon>
        <taxon>Pseudogemmatithrix</taxon>
    </lineage>
</organism>
<keyword evidence="7 12" id="KW-0479">Metal-binding</keyword>
<feature type="binding site" evidence="12">
    <location>
        <position position="128"/>
    </location>
    <ligand>
        <name>Mg(2+)</name>
        <dbReference type="ChEBI" id="CHEBI:18420"/>
    </ligand>
</feature>
<dbReference type="EMBL" id="CP130612">
    <property type="protein sequence ID" value="WKW12185.1"/>
    <property type="molecule type" value="Genomic_DNA"/>
</dbReference>
<evidence type="ECO:0000313" key="13">
    <source>
        <dbReference type="EMBL" id="WKW12185.1"/>
    </source>
</evidence>
<dbReference type="Pfam" id="PF08282">
    <property type="entry name" value="Hydrolase_3"/>
    <property type="match status" value="1"/>
</dbReference>
<accession>A0AA49K080</accession>
<evidence type="ECO:0000256" key="9">
    <source>
        <dbReference type="ARBA" id="ARBA00022842"/>
    </source>
</evidence>
<comment type="subunit">
    <text evidence="4">Homotetramer.</text>
</comment>
<dbReference type="GO" id="GO:0019143">
    <property type="term" value="F:3-deoxy-manno-octulosonate-8-phosphatase activity"/>
    <property type="evidence" value="ECO:0007669"/>
    <property type="project" value="UniProtKB-EC"/>
</dbReference>
<sequence length="198" mass="21253">MILGLGGTLAAQSGPPLDPTLAARIRLVCFDVDGVLTDGGIILGDAGGTRIELKRYDIQDGLAIKMLQQAGILTAIITGRESESVALRAKELAVDEVVQDIQARKVPALRRILERRGLDWSEVAFVGDDLPDIGVLRLVGLPVAVGNASFDAVQAAKLRLQKTGGAGAVREFVELLLRARGDWDTQVERYVASRSEER</sequence>
<evidence type="ECO:0000313" key="15">
    <source>
        <dbReference type="Proteomes" id="UP001229955"/>
    </source>
</evidence>
<dbReference type="AlphaFoldDB" id="A0AA49JUK0"/>
<evidence type="ECO:0000256" key="2">
    <source>
        <dbReference type="ARBA" id="ARBA00001946"/>
    </source>
</evidence>
<protein>
    <recommendedName>
        <fullName evidence="6">3-deoxy-D-manno-octulosonate 8-phosphate phosphatase KdsC</fullName>
        <ecNumber evidence="5">3.1.3.45</ecNumber>
    </recommendedName>
    <alternativeName>
        <fullName evidence="11">KDO 8-P phosphatase</fullName>
    </alternativeName>
</protein>
<feature type="binding site" evidence="12">
    <location>
        <position position="33"/>
    </location>
    <ligand>
        <name>substrate</name>
    </ligand>
</feature>
<dbReference type="NCBIfam" id="TIGR01670">
    <property type="entry name" value="KdsC-phosphatas"/>
    <property type="match status" value="1"/>
</dbReference>
<dbReference type="InterPro" id="IPR050793">
    <property type="entry name" value="CMP-NeuNAc_synthase"/>
</dbReference>
<keyword evidence="9 12" id="KW-0460">Magnesium</keyword>
<dbReference type="Gene3D" id="3.40.50.1000">
    <property type="entry name" value="HAD superfamily/HAD-like"/>
    <property type="match status" value="1"/>
</dbReference>
<comment type="catalytic activity">
    <reaction evidence="1">
        <text>3-deoxy-alpha-D-manno-2-octulosonate-8-phosphate + H2O = 3-deoxy-alpha-D-manno-oct-2-ulosonate + phosphate</text>
        <dbReference type="Rhea" id="RHEA:11500"/>
        <dbReference type="ChEBI" id="CHEBI:15377"/>
        <dbReference type="ChEBI" id="CHEBI:43474"/>
        <dbReference type="ChEBI" id="CHEBI:85985"/>
        <dbReference type="ChEBI" id="CHEBI:85986"/>
        <dbReference type="EC" id="3.1.3.45"/>
    </reaction>
</comment>
<dbReference type="GO" id="GO:0046872">
    <property type="term" value="F:metal ion binding"/>
    <property type="evidence" value="ECO:0007669"/>
    <property type="project" value="UniProtKB-KW"/>
</dbReference>
<dbReference type="PANTHER" id="PTHR21485">
    <property type="entry name" value="HAD SUPERFAMILY MEMBERS CMAS AND KDSC"/>
    <property type="match status" value="1"/>
</dbReference>
<reference evidence="13" key="1">
    <citation type="submission" date="2023-07" db="EMBL/GenBank/DDBJ databases">
        <authorList>
            <person name="Haufschild T."/>
            <person name="Kallscheuer N."/>
            <person name="Hammer J."/>
            <person name="Kohn T."/>
            <person name="Kabuu M."/>
            <person name="Jogler M."/>
            <person name="Wohfarth N."/>
            <person name="Heuer A."/>
            <person name="Rohde M."/>
            <person name="van Teeseling M.C.F."/>
            <person name="Jogler C."/>
        </authorList>
    </citation>
    <scope>NUCLEOTIDE SEQUENCE</scope>
    <source>
        <strain evidence="13">Strain 138</strain>
        <strain evidence="14">Strain 318</strain>
    </source>
</reference>
<evidence type="ECO:0000256" key="4">
    <source>
        <dbReference type="ARBA" id="ARBA00011881"/>
    </source>
</evidence>
<accession>A0AA49JUK0</accession>
<evidence type="ECO:0000313" key="14">
    <source>
        <dbReference type="EMBL" id="WKW15094.1"/>
    </source>
</evidence>
<comment type="similarity">
    <text evidence="3">Belongs to the KdsC family.</text>
</comment>
<gene>
    <name evidence="13" type="ORF">Strain138_001467</name>
    <name evidence="14" type="ORF">Strain318_001467</name>
</gene>